<feature type="region of interest" description="Disordered" evidence="9">
    <location>
        <begin position="50"/>
        <end position="115"/>
    </location>
</feature>
<dbReference type="InterPro" id="IPR010548">
    <property type="entry name" value="BNIP3"/>
</dbReference>
<dbReference type="STRING" id="7719.ENSCINP00000030777"/>
<evidence type="ECO:0000256" key="2">
    <source>
        <dbReference type="ARBA" id="ARBA00004325"/>
    </source>
</evidence>
<dbReference type="OrthoDB" id="5857140at2759"/>
<evidence type="ECO:0000313" key="12">
    <source>
        <dbReference type="Proteomes" id="UP000008144"/>
    </source>
</evidence>
<keyword evidence="8 10" id="KW-0472">Membrane</keyword>
<dbReference type="InParanoid" id="H2XM94"/>
<evidence type="ECO:0000256" key="3">
    <source>
        <dbReference type="ARBA" id="ARBA00007710"/>
    </source>
</evidence>
<dbReference type="OMA" id="NCEKGEQ"/>
<evidence type="ECO:0000256" key="6">
    <source>
        <dbReference type="ARBA" id="ARBA00022989"/>
    </source>
</evidence>
<evidence type="ECO:0000256" key="8">
    <source>
        <dbReference type="ARBA" id="ARBA00023136"/>
    </source>
</evidence>
<dbReference type="GO" id="GO:0043065">
    <property type="term" value="P:positive regulation of apoptotic process"/>
    <property type="evidence" value="ECO:0007669"/>
    <property type="project" value="InterPro"/>
</dbReference>
<dbReference type="AlphaFoldDB" id="H2XM94"/>
<evidence type="ECO:0000256" key="10">
    <source>
        <dbReference type="SAM" id="Phobius"/>
    </source>
</evidence>
<reference evidence="12" key="1">
    <citation type="journal article" date="2002" name="Science">
        <title>The draft genome of Ciona intestinalis: insights into chordate and vertebrate origins.</title>
        <authorList>
            <person name="Dehal P."/>
            <person name="Satou Y."/>
            <person name="Campbell R.K."/>
            <person name="Chapman J."/>
            <person name="Degnan B."/>
            <person name="De Tomaso A."/>
            <person name="Davidson B."/>
            <person name="Di Gregorio A."/>
            <person name="Gelpke M."/>
            <person name="Goodstein D.M."/>
            <person name="Harafuji N."/>
            <person name="Hastings K.E."/>
            <person name="Ho I."/>
            <person name="Hotta K."/>
            <person name="Huang W."/>
            <person name="Kawashima T."/>
            <person name="Lemaire P."/>
            <person name="Martinez D."/>
            <person name="Meinertzhagen I.A."/>
            <person name="Necula S."/>
            <person name="Nonaka M."/>
            <person name="Putnam N."/>
            <person name="Rash S."/>
            <person name="Saiga H."/>
            <person name="Satake M."/>
            <person name="Terry A."/>
            <person name="Yamada L."/>
            <person name="Wang H.G."/>
            <person name="Awazu S."/>
            <person name="Azumi K."/>
            <person name="Boore J."/>
            <person name="Branno M."/>
            <person name="Chin-Bow S."/>
            <person name="DeSantis R."/>
            <person name="Doyle S."/>
            <person name="Francino P."/>
            <person name="Keys D.N."/>
            <person name="Haga S."/>
            <person name="Hayashi H."/>
            <person name="Hino K."/>
            <person name="Imai K.S."/>
            <person name="Inaba K."/>
            <person name="Kano S."/>
            <person name="Kobayashi K."/>
            <person name="Kobayashi M."/>
            <person name="Lee B.I."/>
            <person name="Makabe K.W."/>
            <person name="Manohar C."/>
            <person name="Matassi G."/>
            <person name="Medina M."/>
            <person name="Mochizuki Y."/>
            <person name="Mount S."/>
            <person name="Morishita T."/>
            <person name="Miura S."/>
            <person name="Nakayama A."/>
            <person name="Nishizaka S."/>
            <person name="Nomoto H."/>
            <person name="Ohta F."/>
            <person name="Oishi K."/>
            <person name="Rigoutsos I."/>
            <person name="Sano M."/>
            <person name="Sasaki A."/>
            <person name="Sasakura Y."/>
            <person name="Shoguchi E."/>
            <person name="Shin-i T."/>
            <person name="Spagnuolo A."/>
            <person name="Stainier D."/>
            <person name="Suzuki M.M."/>
            <person name="Tassy O."/>
            <person name="Takatori N."/>
            <person name="Tokuoka M."/>
            <person name="Yagi K."/>
            <person name="Yoshizaki F."/>
            <person name="Wada S."/>
            <person name="Zhang C."/>
            <person name="Hyatt P.D."/>
            <person name="Larimer F."/>
            <person name="Detter C."/>
            <person name="Doggett N."/>
            <person name="Glavina T."/>
            <person name="Hawkins T."/>
            <person name="Richardson P."/>
            <person name="Lucas S."/>
            <person name="Kohara Y."/>
            <person name="Levine M."/>
            <person name="Satoh N."/>
            <person name="Rokhsar D.S."/>
        </authorList>
    </citation>
    <scope>NUCLEOTIDE SEQUENCE [LARGE SCALE GENOMIC DNA]</scope>
</reference>
<comment type="subcellular location">
    <subcellularLocation>
        <location evidence="1">Membrane</location>
        <topology evidence="1">Single-pass membrane protein</topology>
    </subcellularLocation>
    <subcellularLocation>
        <location evidence="2">Mitochondrion membrane</location>
    </subcellularLocation>
</comment>
<gene>
    <name evidence="11" type="primary">LOC100182592</name>
</gene>
<keyword evidence="12" id="KW-1185">Reference proteome</keyword>
<evidence type="ECO:0000256" key="5">
    <source>
        <dbReference type="ARBA" id="ARBA00022703"/>
    </source>
</evidence>
<dbReference type="RefSeq" id="XP_002120032.1">
    <property type="nucleotide sequence ID" value="XM_002119996.5"/>
</dbReference>
<dbReference type="GeneID" id="100182592"/>
<dbReference type="PANTHER" id="PTHR15186:SF5">
    <property type="entry name" value="BNIP3, ISOFORM A"/>
    <property type="match status" value="1"/>
</dbReference>
<keyword evidence="5" id="KW-0053">Apoptosis</keyword>
<keyword evidence="4 10" id="KW-0812">Transmembrane</keyword>
<dbReference type="Gene3D" id="6.10.250.1020">
    <property type="match status" value="1"/>
</dbReference>
<sequence>MSDFSQTLSGFKPNEEHLGDSWVDLASSNVDTGTVKYLQYSYNSEMEKLLREAQREGSTPSVSHPSSVNHSNLNSPPHPQSLAGSTSHSPCLSGTNSPKFQGQTQLDDVSSARQLPSPTNVDWVWDWSSKPTNSPPMNWQFKHPKRKGTPLSMRNSAAMKHDIFSWEFMQVFIPSIILTNIMAFGIGVYIGKRLATATARNT</sequence>
<dbReference type="Ensembl" id="ENSCINT00000031284.1">
    <property type="protein sequence ID" value="ENSCINP00000030777.1"/>
    <property type="gene ID" value="ENSCING00000020587.1"/>
</dbReference>
<dbReference type="GO" id="GO:0042802">
    <property type="term" value="F:identical protein binding"/>
    <property type="evidence" value="ECO:0007669"/>
    <property type="project" value="UniProtKB-ARBA"/>
</dbReference>
<evidence type="ECO:0000256" key="1">
    <source>
        <dbReference type="ARBA" id="ARBA00004167"/>
    </source>
</evidence>
<dbReference type="GO" id="GO:0097345">
    <property type="term" value="P:mitochondrial outer membrane permeabilization"/>
    <property type="evidence" value="ECO:0000318"/>
    <property type="project" value="GO_Central"/>
</dbReference>
<dbReference type="KEGG" id="cin:100182592"/>
<evidence type="ECO:0000256" key="4">
    <source>
        <dbReference type="ARBA" id="ARBA00022692"/>
    </source>
</evidence>
<proteinExistence type="inferred from homology"/>
<feature type="transmembrane region" description="Helical" evidence="10">
    <location>
        <begin position="168"/>
        <end position="190"/>
    </location>
</feature>
<dbReference type="FunCoup" id="H2XM94">
    <property type="interactions" value="122"/>
</dbReference>
<reference evidence="11" key="4">
    <citation type="submission" date="2025-09" db="UniProtKB">
        <authorList>
            <consortium name="Ensembl"/>
        </authorList>
    </citation>
    <scope>IDENTIFICATION</scope>
</reference>
<name>H2XM94_CIOIN</name>
<accession>H2XM94</accession>
<dbReference type="PANTHER" id="PTHR15186">
    <property type="entry name" value="RE48077P"/>
    <property type="match status" value="1"/>
</dbReference>
<comment type="similarity">
    <text evidence="3">Belongs to the NIP3 family.</text>
</comment>
<dbReference type="GeneTree" id="ENSGT00390000013415"/>
<dbReference type="GO" id="GO:0005741">
    <property type="term" value="C:mitochondrial outer membrane"/>
    <property type="evidence" value="ECO:0000318"/>
    <property type="project" value="GO_Central"/>
</dbReference>
<dbReference type="EMBL" id="EAAA01000341">
    <property type="status" value="NOT_ANNOTATED_CDS"/>
    <property type="molecule type" value="Genomic_DNA"/>
</dbReference>
<reference evidence="11" key="3">
    <citation type="submission" date="2025-08" db="UniProtKB">
        <authorList>
            <consortium name="Ensembl"/>
        </authorList>
    </citation>
    <scope>IDENTIFICATION</scope>
</reference>
<keyword evidence="6 10" id="KW-1133">Transmembrane helix</keyword>
<dbReference type="Pfam" id="PF06553">
    <property type="entry name" value="BNIP3"/>
    <property type="match status" value="1"/>
</dbReference>
<reference evidence="11" key="2">
    <citation type="journal article" date="2008" name="Genome Biol.">
        <title>Improved genome assembly and evidence-based global gene model set for the chordate Ciona intestinalis: new insight into intron and operon populations.</title>
        <authorList>
            <person name="Satou Y."/>
            <person name="Mineta K."/>
            <person name="Ogasawara M."/>
            <person name="Sasakura Y."/>
            <person name="Shoguchi E."/>
            <person name="Ueno K."/>
            <person name="Yamada L."/>
            <person name="Matsumoto J."/>
            <person name="Wasserscheid J."/>
            <person name="Dewar K."/>
            <person name="Wiley G.B."/>
            <person name="Macmil S.L."/>
            <person name="Roe B.A."/>
            <person name="Zeller R.W."/>
            <person name="Hastings K.E."/>
            <person name="Lemaire P."/>
            <person name="Lindquist E."/>
            <person name="Endo T."/>
            <person name="Hotta K."/>
            <person name="Inaba K."/>
        </authorList>
    </citation>
    <scope>NUCLEOTIDE SEQUENCE [LARGE SCALE GENOMIC DNA]</scope>
    <source>
        <strain evidence="11">wild type</strain>
    </source>
</reference>
<evidence type="ECO:0000256" key="9">
    <source>
        <dbReference type="SAM" id="MobiDB-lite"/>
    </source>
</evidence>
<feature type="compositionally biased region" description="Low complexity" evidence="9">
    <location>
        <begin position="60"/>
        <end position="75"/>
    </location>
</feature>
<dbReference type="HOGENOM" id="CLU_091463_1_0_1"/>
<protein>
    <submittedName>
        <fullName evidence="11">BCL2/adenovirus E1B 19 kDa protein-interacting protein 3-like</fullName>
    </submittedName>
</protein>
<dbReference type="Proteomes" id="UP000008144">
    <property type="component" value="Chromosome 1"/>
</dbReference>
<evidence type="ECO:0000313" key="11">
    <source>
        <dbReference type="Ensembl" id="ENSCINP00000030777.1"/>
    </source>
</evidence>
<accession>A0A1W2W0Q4</accession>
<dbReference type="GO" id="GO:0005634">
    <property type="term" value="C:nucleus"/>
    <property type="evidence" value="ECO:0000318"/>
    <property type="project" value="GO_Central"/>
</dbReference>
<dbReference type="GO" id="GO:0043067">
    <property type="term" value="P:regulation of programmed cell death"/>
    <property type="evidence" value="ECO:0000318"/>
    <property type="project" value="GO_Central"/>
</dbReference>
<evidence type="ECO:0000256" key="7">
    <source>
        <dbReference type="ARBA" id="ARBA00023128"/>
    </source>
</evidence>
<feature type="compositionally biased region" description="Polar residues" evidence="9">
    <location>
        <begin position="83"/>
        <end position="115"/>
    </location>
</feature>
<organism evidence="11 12">
    <name type="scientific">Ciona intestinalis</name>
    <name type="common">Transparent sea squirt</name>
    <name type="synonym">Ascidia intestinalis</name>
    <dbReference type="NCBI Taxonomy" id="7719"/>
    <lineage>
        <taxon>Eukaryota</taxon>
        <taxon>Metazoa</taxon>
        <taxon>Chordata</taxon>
        <taxon>Tunicata</taxon>
        <taxon>Ascidiacea</taxon>
        <taxon>Phlebobranchia</taxon>
        <taxon>Cionidae</taxon>
        <taxon>Ciona</taxon>
    </lineage>
</organism>
<keyword evidence="7" id="KW-0496">Mitochondrion</keyword>